<dbReference type="AlphaFoldDB" id="A0A9D1LTX0"/>
<dbReference type="EMBL" id="DVND01000035">
    <property type="protein sequence ID" value="HIU48018.1"/>
    <property type="molecule type" value="Genomic_DNA"/>
</dbReference>
<organism evidence="2 3">
    <name type="scientific">Candidatus Avimonoglobus intestinipullorum</name>
    <dbReference type="NCBI Taxonomy" id="2840699"/>
    <lineage>
        <taxon>Bacteria</taxon>
        <taxon>Bacillati</taxon>
        <taxon>Bacillota</taxon>
        <taxon>Clostridia</taxon>
        <taxon>Eubacteriales</taxon>
        <taxon>Candidatus Avimonoglobus</taxon>
    </lineage>
</organism>
<comment type="caution">
    <text evidence="2">The sequence shown here is derived from an EMBL/GenBank/DDBJ whole genome shotgun (WGS) entry which is preliminary data.</text>
</comment>
<dbReference type="InterPro" id="IPR009636">
    <property type="entry name" value="SCAF"/>
</dbReference>
<accession>A0A9D1LTX0</accession>
<evidence type="ECO:0000256" key="1">
    <source>
        <dbReference type="SAM" id="Coils"/>
    </source>
</evidence>
<proteinExistence type="predicted"/>
<evidence type="ECO:0000313" key="2">
    <source>
        <dbReference type="EMBL" id="HIU48018.1"/>
    </source>
</evidence>
<evidence type="ECO:0000313" key="3">
    <source>
        <dbReference type="Proteomes" id="UP000824111"/>
    </source>
</evidence>
<gene>
    <name evidence="2" type="ORF">IAB04_01490</name>
</gene>
<dbReference type="Pfam" id="PF06810">
    <property type="entry name" value="Phage_scaffold"/>
    <property type="match status" value="1"/>
</dbReference>
<feature type="coiled-coil region" evidence="1">
    <location>
        <begin position="28"/>
        <end position="107"/>
    </location>
</feature>
<sequence>MNREFLKSMDGLTDETIDKIMAENGRDIQKAQGQLDAVKAELKSAKETITTITGELQTLKDSNADAEHWKGKFEELQKDVAAKEQAEKEEKARLEREENIKERYNAVCVDKDGNPLEWAHDAIRADYLKRFTDAIADEANTGKSDGEIFHALTKDDGAAFKRVQPDVHLKGAGPIGGAADELAAAKAVMGIK</sequence>
<keyword evidence="1" id="KW-0175">Coiled coil</keyword>
<dbReference type="Proteomes" id="UP000824111">
    <property type="component" value="Unassembled WGS sequence"/>
</dbReference>
<reference evidence="2" key="2">
    <citation type="journal article" date="2021" name="PeerJ">
        <title>Extensive microbial diversity within the chicken gut microbiome revealed by metagenomics and culture.</title>
        <authorList>
            <person name="Gilroy R."/>
            <person name="Ravi A."/>
            <person name="Getino M."/>
            <person name="Pursley I."/>
            <person name="Horton D.L."/>
            <person name="Alikhan N.F."/>
            <person name="Baker D."/>
            <person name="Gharbi K."/>
            <person name="Hall N."/>
            <person name="Watson M."/>
            <person name="Adriaenssens E.M."/>
            <person name="Foster-Nyarko E."/>
            <person name="Jarju S."/>
            <person name="Secka A."/>
            <person name="Antonio M."/>
            <person name="Oren A."/>
            <person name="Chaudhuri R.R."/>
            <person name="La Ragione R."/>
            <person name="Hildebrand F."/>
            <person name="Pallen M.J."/>
        </authorList>
    </citation>
    <scope>NUCLEOTIDE SEQUENCE</scope>
    <source>
        <strain evidence="2">ChiSjej4B22-9803</strain>
    </source>
</reference>
<protein>
    <submittedName>
        <fullName evidence="2">Phage scaffolding protein</fullName>
    </submittedName>
</protein>
<reference evidence="2" key="1">
    <citation type="submission" date="2020-10" db="EMBL/GenBank/DDBJ databases">
        <authorList>
            <person name="Gilroy R."/>
        </authorList>
    </citation>
    <scope>NUCLEOTIDE SEQUENCE</scope>
    <source>
        <strain evidence="2">ChiSjej4B22-9803</strain>
    </source>
</reference>
<name>A0A9D1LTX0_9FIRM</name>